<evidence type="ECO:0000256" key="3">
    <source>
        <dbReference type="ARBA" id="ARBA00023027"/>
    </source>
</evidence>
<dbReference type="HOGENOM" id="CLU_010194_1_3_4"/>
<evidence type="ECO:0000256" key="2">
    <source>
        <dbReference type="ARBA" id="ARBA00023002"/>
    </source>
</evidence>
<evidence type="ECO:0000259" key="4">
    <source>
        <dbReference type="SMART" id="SM00822"/>
    </source>
</evidence>
<dbReference type="FunFam" id="3.40.50.720:FF:000084">
    <property type="entry name" value="Short-chain dehydrogenase reductase"/>
    <property type="match status" value="1"/>
</dbReference>
<dbReference type="InterPro" id="IPR020904">
    <property type="entry name" value="Sc_DH/Rdtase_CS"/>
</dbReference>
<reference evidence="5 6" key="1">
    <citation type="journal article" date="2014" name="Genome Announc.">
        <title>Complete Genome Sequence of Polychlorinated Biphenyl Degrader Comamonas testosteroni TK102 (NBRC 109938).</title>
        <authorList>
            <person name="Fukuda K."/>
            <person name="Hosoyama A."/>
            <person name="Tsuchikane K."/>
            <person name="Ohji S."/>
            <person name="Yamazoe A."/>
            <person name="Fujita N."/>
            <person name="Shintani M."/>
            <person name="Kimbara K."/>
        </authorList>
    </citation>
    <scope>NUCLEOTIDE SEQUENCE [LARGE SCALE GENOMIC DNA]</scope>
    <source>
        <strain evidence="5">TK102</strain>
    </source>
</reference>
<dbReference type="InterPro" id="IPR002347">
    <property type="entry name" value="SDR_fam"/>
</dbReference>
<dbReference type="Gene3D" id="3.40.50.720">
    <property type="entry name" value="NAD(P)-binding Rossmann-like Domain"/>
    <property type="match status" value="1"/>
</dbReference>
<protein>
    <submittedName>
        <fullName evidence="5">Gluconate 2-dehydrogenase</fullName>
        <ecNumber evidence="5">1.1.1.69</ecNumber>
    </submittedName>
</protein>
<dbReference type="SUPFAM" id="SSF51735">
    <property type="entry name" value="NAD(P)-binding Rossmann-fold domains"/>
    <property type="match status" value="1"/>
</dbReference>
<dbReference type="PROSITE" id="PS00061">
    <property type="entry name" value="ADH_SHORT"/>
    <property type="match status" value="1"/>
</dbReference>
<accession>A0A076Q080</accession>
<dbReference type="Proteomes" id="UP000028782">
    <property type="component" value="Chromosome"/>
</dbReference>
<evidence type="ECO:0000313" key="5">
    <source>
        <dbReference type="EMBL" id="AIJ49520.1"/>
    </source>
</evidence>
<evidence type="ECO:0000256" key="1">
    <source>
        <dbReference type="ARBA" id="ARBA00006484"/>
    </source>
</evidence>
<dbReference type="CDD" id="cd05233">
    <property type="entry name" value="SDR_c"/>
    <property type="match status" value="1"/>
</dbReference>
<dbReference type="EMBL" id="CP006704">
    <property type="protein sequence ID" value="AIJ49520.1"/>
    <property type="molecule type" value="Genomic_DNA"/>
</dbReference>
<dbReference type="KEGG" id="ctes:O987_27345"/>
<dbReference type="AlphaFoldDB" id="A0A076Q080"/>
<dbReference type="PRINTS" id="PR00080">
    <property type="entry name" value="SDRFAMILY"/>
</dbReference>
<dbReference type="GO" id="GO:0008874">
    <property type="term" value="F:gluconate 5-dehydrogenase activity"/>
    <property type="evidence" value="ECO:0007669"/>
    <property type="project" value="UniProtKB-EC"/>
</dbReference>
<dbReference type="RefSeq" id="WP_003060420.1">
    <property type="nucleotide sequence ID" value="NZ_CP006704.1"/>
</dbReference>
<dbReference type="InterPro" id="IPR036291">
    <property type="entry name" value="NAD(P)-bd_dom_sf"/>
</dbReference>
<dbReference type="PRINTS" id="PR00081">
    <property type="entry name" value="GDHRDH"/>
</dbReference>
<proteinExistence type="inferred from homology"/>
<dbReference type="EC" id="1.1.1.69" evidence="5"/>
<dbReference type="Pfam" id="PF13561">
    <property type="entry name" value="adh_short_C2"/>
    <property type="match status" value="1"/>
</dbReference>
<dbReference type="SMART" id="SM00822">
    <property type="entry name" value="PKS_KR"/>
    <property type="match status" value="1"/>
</dbReference>
<organism evidence="5 6">
    <name type="scientific">Comamonas testosteroni TK102</name>
    <dbReference type="NCBI Taxonomy" id="1392005"/>
    <lineage>
        <taxon>Bacteria</taxon>
        <taxon>Pseudomonadati</taxon>
        <taxon>Pseudomonadota</taxon>
        <taxon>Betaproteobacteria</taxon>
        <taxon>Burkholderiales</taxon>
        <taxon>Comamonadaceae</taxon>
        <taxon>Comamonas</taxon>
    </lineage>
</organism>
<comment type="similarity">
    <text evidence="1">Belongs to the short-chain dehydrogenases/reductases (SDR) family.</text>
</comment>
<keyword evidence="3" id="KW-0520">NAD</keyword>
<name>A0A076Q080_COMTE</name>
<feature type="domain" description="Ketoreductase" evidence="4">
    <location>
        <begin position="15"/>
        <end position="196"/>
    </location>
</feature>
<dbReference type="InterPro" id="IPR057326">
    <property type="entry name" value="KR_dom"/>
</dbReference>
<sequence length="258" mass="27193">MTLNTMPSTGQLAGRRILVTGAARGLGFAFAQTLCQQGAQLVMADLRAELLNEAVAKLRAMGFEAHGVAFDASNPASIEQCAQQAVQTLGGLDGLVNNAAVTDSGGKGMDDIALDKWDQVMNVNVRGVWLMTRACRAALKDSGRGAIVNLASDTAMWGAPNLMAYVASKGAVMAMTRSMARELGADAITINAVAPGLVLVEATEYVPEHRHRLYIDQRALQREQGPEDVSGAVSYLLSDGARFVTGQVLPVNGGFVMN</sequence>
<evidence type="ECO:0000313" key="6">
    <source>
        <dbReference type="Proteomes" id="UP000028782"/>
    </source>
</evidence>
<keyword evidence="2 5" id="KW-0560">Oxidoreductase</keyword>
<gene>
    <name evidence="5" type="ORF">O987_27345</name>
</gene>
<dbReference type="PANTHER" id="PTHR24321">
    <property type="entry name" value="DEHYDROGENASES, SHORT CHAIN"/>
    <property type="match status" value="1"/>
</dbReference>
<dbReference type="PANTHER" id="PTHR24321:SF8">
    <property type="entry name" value="ESTRADIOL 17-BETA-DEHYDROGENASE 8-RELATED"/>
    <property type="match status" value="1"/>
</dbReference>